<dbReference type="Proteomes" id="UP000248916">
    <property type="component" value="Unassembled WGS sequence"/>
</dbReference>
<name>A0A2W7MVQ6_9RHOB</name>
<feature type="domain" description="PIN" evidence="2">
    <location>
        <begin position="4"/>
        <end position="126"/>
    </location>
</feature>
<evidence type="ECO:0000259" key="2">
    <source>
        <dbReference type="Pfam" id="PF01850"/>
    </source>
</evidence>
<dbReference type="SUPFAM" id="SSF88723">
    <property type="entry name" value="PIN domain-like"/>
    <property type="match status" value="1"/>
</dbReference>
<dbReference type="Gene3D" id="3.40.50.1010">
    <property type="entry name" value="5'-nuclease"/>
    <property type="match status" value="1"/>
</dbReference>
<protein>
    <submittedName>
        <fullName evidence="3">Putative nucleic acid-binding protein</fullName>
    </submittedName>
</protein>
<dbReference type="PANTHER" id="PTHR35901">
    <property type="entry name" value="RIBONUCLEASE VAPC3"/>
    <property type="match status" value="1"/>
</dbReference>
<organism evidence="3 4">
    <name type="scientific">Palleronia aestuarii</name>
    <dbReference type="NCBI Taxonomy" id="568105"/>
    <lineage>
        <taxon>Bacteria</taxon>
        <taxon>Pseudomonadati</taxon>
        <taxon>Pseudomonadota</taxon>
        <taxon>Alphaproteobacteria</taxon>
        <taxon>Rhodobacterales</taxon>
        <taxon>Roseobacteraceae</taxon>
        <taxon>Palleronia</taxon>
    </lineage>
</organism>
<reference evidence="3 4" key="1">
    <citation type="submission" date="2018-06" db="EMBL/GenBank/DDBJ databases">
        <title>Genomic Encyclopedia of Archaeal and Bacterial Type Strains, Phase II (KMG-II): from individual species to whole genera.</title>
        <authorList>
            <person name="Goeker M."/>
        </authorList>
    </citation>
    <scope>NUCLEOTIDE SEQUENCE [LARGE SCALE GENOMIC DNA]</scope>
    <source>
        <strain evidence="3 4">DSM 22009</strain>
    </source>
</reference>
<dbReference type="InterPro" id="IPR051619">
    <property type="entry name" value="TypeII_TA_RNase_PINc/VapC"/>
</dbReference>
<gene>
    <name evidence="3" type="ORF">LX81_03899</name>
</gene>
<evidence type="ECO:0000313" key="3">
    <source>
        <dbReference type="EMBL" id="PZX11721.1"/>
    </source>
</evidence>
<proteinExistence type="predicted"/>
<dbReference type="Pfam" id="PF01850">
    <property type="entry name" value="PIN"/>
    <property type="match status" value="1"/>
</dbReference>
<dbReference type="InterPro" id="IPR044153">
    <property type="entry name" value="PIN_Pae0151-like"/>
</dbReference>
<accession>A0A2W7MVQ6</accession>
<evidence type="ECO:0000256" key="1">
    <source>
        <dbReference type="ARBA" id="ARBA00022842"/>
    </source>
</evidence>
<dbReference type="PANTHER" id="PTHR35901:SF1">
    <property type="entry name" value="EXONUCLEASE VAPC9"/>
    <property type="match status" value="1"/>
</dbReference>
<dbReference type="InterPro" id="IPR002716">
    <property type="entry name" value="PIN_dom"/>
</dbReference>
<dbReference type="AlphaFoldDB" id="A0A2W7MVQ6"/>
<dbReference type="CDD" id="cd09873">
    <property type="entry name" value="PIN_Pae0151-like"/>
    <property type="match status" value="1"/>
</dbReference>
<comment type="caution">
    <text evidence="3">The sequence shown here is derived from an EMBL/GenBank/DDBJ whole genome shotgun (WGS) entry which is preliminary data.</text>
</comment>
<sequence length="135" mass="14706">MAFVVDASVVAAWILPDESSDAADAILRRVSVEGAMAPDLLWHEVRNILVIATRRDRMVQQEIVPSLLRLRRLPIETVNVSASSDAGLTDLAWRYGLTAYDAAYLYLGLERRVALATADRALRKAAASAGLSLIS</sequence>
<keyword evidence="1" id="KW-0460">Magnesium</keyword>
<dbReference type="InterPro" id="IPR029060">
    <property type="entry name" value="PIN-like_dom_sf"/>
</dbReference>
<evidence type="ECO:0000313" key="4">
    <source>
        <dbReference type="Proteomes" id="UP000248916"/>
    </source>
</evidence>
<dbReference type="OrthoDB" id="9798446at2"/>
<dbReference type="EMBL" id="QKZL01000030">
    <property type="protein sequence ID" value="PZX11721.1"/>
    <property type="molecule type" value="Genomic_DNA"/>
</dbReference>
<dbReference type="RefSeq" id="WP_111538902.1">
    <property type="nucleotide sequence ID" value="NZ_QKZL01000030.1"/>
</dbReference>
<keyword evidence="4" id="KW-1185">Reference proteome</keyword>